<evidence type="ECO:0000256" key="1">
    <source>
        <dbReference type="ARBA" id="ARBA00001933"/>
    </source>
</evidence>
<dbReference type="Proteomes" id="UP000239462">
    <property type="component" value="Chromosome"/>
</dbReference>
<evidence type="ECO:0000256" key="2">
    <source>
        <dbReference type="ARBA" id="ARBA00022898"/>
    </source>
</evidence>
<evidence type="ECO:0000313" key="10">
    <source>
        <dbReference type="Proteomes" id="UP000590564"/>
    </source>
</evidence>
<dbReference type="Gene3D" id="3.90.1150.70">
    <property type="match status" value="1"/>
</dbReference>
<dbReference type="InterPro" id="IPR055177">
    <property type="entry name" value="UPF0425_MJ0158-like_C"/>
</dbReference>
<dbReference type="PANTHER" id="PTHR32328">
    <property type="entry name" value="L-SERYL-TRNA(SEC) SELENIUM TRANSFERASE"/>
    <property type="match status" value="1"/>
</dbReference>
<dbReference type="SUPFAM" id="SSF53383">
    <property type="entry name" value="PLP-dependent transferases"/>
    <property type="match status" value="1"/>
</dbReference>
<accession>A0A2L1CB00</accession>
<gene>
    <name evidence="6" type="ORF">HNP94_001974</name>
    <name evidence="7" type="ORF">HNP96_001861</name>
    <name evidence="5" type="ORF">MMJJ_10990</name>
</gene>
<keyword evidence="6" id="KW-0808">Transferase</keyword>
<dbReference type="PANTHER" id="PTHR32328:SF0">
    <property type="entry name" value="L-SERYL-TRNA(SEC) SELENIUM TRANSFERASE"/>
    <property type="match status" value="1"/>
</dbReference>
<protein>
    <submittedName>
        <fullName evidence="6">L-seryl-tRNA(Ser) seleniumtransferase</fullName>
        <ecNumber evidence="6">2.9.1.1</ecNumber>
    </submittedName>
    <submittedName>
        <fullName evidence="5">PLP-dependent selenocysteine synthase like protein</fullName>
    </submittedName>
</protein>
<evidence type="ECO:0000313" key="6">
    <source>
        <dbReference type="EMBL" id="MBA2864935.1"/>
    </source>
</evidence>
<evidence type="ECO:0000313" key="8">
    <source>
        <dbReference type="Proteomes" id="UP000239462"/>
    </source>
</evidence>
<dbReference type="InterPro" id="IPR020033">
    <property type="entry name" value="PyrdxlP-dep_transferase_arc"/>
</dbReference>
<dbReference type="Pfam" id="PF03841">
    <property type="entry name" value="SelA"/>
    <property type="match status" value="1"/>
</dbReference>
<comment type="cofactor">
    <cofactor evidence="1 3">
        <name>pyridoxal 5'-phosphate</name>
        <dbReference type="ChEBI" id="CHEBI:597326"/>
    </cofactor>
</comment>
<reference evidence="8" key="1">
    <citation type="journal article" date="2018" name="Genome Announc.">
        <title>Complete Genome Sequence of the Methanococcus maripaludis Type Strain JJ (DSM 2067), a Model for Selenoprotein Synthesis in Archaea.</title>
        <authorList>
            <person name="Poehlein A."/>
            <person name="Heym D."/>
            <person name="Quitzke V."/>
            <person name="Fersch J."/>
            <person name="Daniel R."/>
            <person name="Rother M."/>
        </authorList>
    </citation>
    <scope>NUCLEOTIDE SEQUENCE [LARGE SCALE GENOMIC DNA]</scope>
    <source>
        <strain evidence="8">DSM 2067</strain>
    </source>
</reference>
<dbReference type="Gene3D" id="3.40.640.10">
    <property type="entry name" value="Type I PLP-dependent aspartate aminotransferase-like (Major domain)"/>
    <property type="match status" value="1"/>
</dbReference>
<proteinExistence type="predicted"/>
<dbReference type="GO" id="GO:0004125">
    <property type="term" value="F:L-seryl-tRNA(Sec) selenium transferase activity"/>
    <property type="evidence" value="ECO:0007669"/>
    <property type="project" value="UniProtKB-EC"/>
</dbReference>
<dbReference type="EMBL" id="JACHED010000006">
    <property type="protein sequence ID" value="MBB6497801.1"/>
    <property type="molecule type" value="Genomic_DNA"/>
</dbReference>
<reference evidence="6 9" key="3">
    <citation type="submission" date="2020-07" db="EMBL/GenBank/DDBJ databases">
        <title>Genomic Encyclopedia of Type Strains, Phase IV (KMG-V): Genome sequencing to study the core and pangenomes of soil and plant-associated prokaryotes.</title>
        <authorList>
            <person name="Whitman W."/>
        </authorList>
    </citation>
    <scope>NUCLEOTIDE SEQUENCE [LARGE SCALE GENOMIC DNA]</scope>
    <source>
        <strain evidence="6 9">C13</strain>
        <strain evidence="7 10">D1</strain>
    </source>
</reference>
<evidence type="ECO:0000313" key="7">
    <source>
        <dbReference type="EMBL" id="MBB6497801.1"/>
    </source>
</evidence>
<evidence type="ECO:0000313" key="5">
    <source>
        <dbReference type="EMBL" id="AVB76493.1"/>
    </source>
</evidence>
<dbReference type="EC" id="2.9.1.1" evidence="6"/>
<organism evidence="5 8">
    <name type="scientific">Methanococcus maripaludis</name>
    <name type="common">Methanococcus deltae</name>
    <dbReference type="NCBI Taxonomy" id="39152"/>
    <lineage>
        <taxon>Archaea</taxon>
        <taxon>Methanobacteriati</taxon>
        <taxon>Methanobacteriota</taxon>
        <taxon>Methanomada group</taxon>
        <taxon>Methanococci</taxon>
        <taxon>Methanococcales</taxon>
        <taxon>Methanococcaceae</taxon>
        <taxon>Methanococcus</taxon>
    </lineage>
</organism>
<evidence type="ECO:0000256" key="3">
    <source>
        <dbReference type="PIRSR" id="PIRSR618319-50"/>
    </source>
</evidence>
<dbReference type="Proteomes" id="UP000590564">
    <property type="component" value="Unassembled WGS sequence"/>
</dbReference>
<reference evidence="5" key="2">
    <citation type="submission" date="2018-02" db="EMBL/GenBank/DDBJ databases">
        <title>Complete genome sequence of the Methanococcus maripaludis type strain JJ (DSM 2067), a model for selenoprotein synthesis in Archaea.</title>
        <authorList>
            <person name="Poehlein A."/>
            <person name="Heym D."/>
            <person name="Quitzke V."/>
            <person name="Fersch J."/>
            <person name="Daniel R."/>
            <person name="Rother M."/>
        </authorList>
    </citation>
    <scope>NUCLEOTIDE SEQUENCE [LARGE SCALE GENOMIC DNA]</scope>
    <source>
        <strain evidence="5">DSM 2067</strain>
    </source>
</reference>
<dbReference type="InterPro" id="IPR018319">
    <property type="entry name" value="SelA-like"/>
</dbReference>
<name>A0A2L1CB00_METMI</name>
<dbReference type="InterPro" id="IPR015421">
    <property type="entry name" value="PyrdxlP-dep_Trfase_major"/>
</dbReference>
<dbReference type="AlphaFoldDB" id="A0A2L1CB00"/>
<dbReference type="EMBL" id="CP026606">
    <property type="protein sequence ID" value="AVB76493.1"/>
    <property type="molecule type" value="Genomic_DNA"/>
</dbReference>
<feature type="domain" description="UPF0425" evidence="4">
    <location>
        <begin position="280"/>
        <end position="341"/>
    </location>
</feature>
<dbReference type="Proteomes" id="UP000567099">
    <property type="component" value="Unassembled WGS sequence"/>
</dbReference>
<keyword evidence="2 3" id="KW-0663">Pyridoxal phosphate</keyword>
<dbReference type="NCBIfam" id="TIGR03576">
    <property type="entry name" value="pyridox_MJ0158"/>
    <property type="match status" value="1"/>
</dbReference>
<evidence type="ECO:0000313" key="9">
    <source>
        <dbReference type="Proteomes" id="UP000567099"/>
    </source>
</evidence>
<dbReference type="GeneID" id="36102185"/>
<dbReference type="KEGG" id="mmad:MMJJ_10990"/>
<evidence type="ECO:0000259" key="4">
    <source>
        <dbReference type="Pfam" id="PF22583"/>
    </source>
</evidence>
<feature type="modified residue" description="N6-(pyridoxal phosphate)lysine" evidence="3">
    <location>
        <position position="210"/>
    </location>
</feature>
<dbReference type="EMBL" id="JACDUO010000005">
    <property type="protein sequence ID" value="MBA2864935.1"/>
    <property type="molecule type" value="Genomic_DNA"/>
</dbReference>
<dbReference type="RefSeq" id="WP_104838003.1">
    <property type="nucleotide sequence ID" value="NZ_CP026606.1"/>
</dbReference>
<sequence length="354" mass="38905">MDSLLELNRVNTAREIIRKKIQNTGRNSIYDLTGLCGGFEICEENLKLIETYVGPAIFSEKLNNAGLSHLSGNSKIHNAVCFNRTSSAILSTIMTISKSFEKLVHYVPEKPAHPSIPRSCKIFGMEYFESDSLEEILSKIDENSFTVITGATMDHKVVSEEIAGKIIAYAKSKNSPVFFDDASGARLRQLYGESPALEMGADLVVTSMDKLMEGPRAGLLAGNKNLVDQIYSEGLKFGLEAQAPIMAAVVTALESFDLNNLKNAFERAEKVDLSVLETEKVEYKKTPTGFIIKNPSEEKLIETALKLLENYGIVTITAAGMPGASKNIRIDFCSKDAERISDEYVINAVLNSLK</sequence>
<dbReference type="Pfam" id="PF22583">
    <property type="entry name" value="UPF0425_C"/>
    <property type="match status" value="1"/>
</dbReference>
<dbReference type="InterPro" id="IPR015424">
    <property type="entry name" value="PyrdxlP-dep_Trfase"/>
</dbReference>